<dbReference type="Pfam" id="PF00172">
    <property type="entry name" value="Zn_clus"/>
    <property type="match status" value="1"/>
</dbReference>
<dbReference type="InterPro" id="IPR001138">
    <property type="entry name" value="Zn2Cys6_DnaBD"/>
</dbReference>
<dbReference type="OrthoDB" id="6133115at2759"/>
<comment type="caution">
    <text evidence="4">The sequence shown here is derived from an EMBL/GenBank/DDBJ whole genome shotgun (WGS) entry which is preliminary data.</text>
</comment>
<dbReference type="Pfam" id="PF04082">
    <property type="entry name" value="Fungal_trans"/>
    <property type="match status" value="1"/>
</dbReference>
<evidence type="ECO:0000313" key="5">
    <source>
        <dbReference type="Proteomes" id="UP000813385"/>
    </source>
</evidence>
<dbReference type="PROSITE" id="PS50048">
    <property type="entry name" value="ZN2_CY6_FUNGAL_2"/>
    <property type="match status" value="1"/>
</dbReference>
<dbReference type="Proteomes" id="UP000813385">
    <property type="component" value="Unassembled WGS sequence"/>
</dbReference>
<feature type="domain" description="Zn(2)-C6 fungal-type" evidence="3">
    <location>
        <begin position="22"/>
        <end position="51"/>
    </location>
</feature>
<dbReference type="PANTHER" id="PTHR47785">
    <property type="entry name" value="ZN(II)2CYS6 TRANSCRIPTION FACTOR (EUROFUNG)-RELATED-RELATED"/>
    <property type="match status" value="1"/>
</dbReference>
<evidence type="ECO:0000259" key="3">
    <source>
        <dbReference type="PROSITE" id="PS50048"/>
    </source>
</evidence>
<dbReference type="AlphaFoldDB" id="A0A8K0X6S1"/>
<sequence>MDNDLSGAGQEPARKRLRASHACDACRAKKVRCNGNTPCAACDASRQECTYGSEANTRGKSDLILEGVLRVEKFLQEMKASIIIPPAPRTPLSDSHWPVDNINSLDNAVLACMHTSSTETVLQWPHFDVFPRLRDGYTSIFHLEQSRPPLRARSSTWRPFLSAREVDEILASFGDTVNFWYPTMTVSQLAEVRALMVDSGTESDQDIGFCLALLTMALGLAGQVTAGLTGVDATDSVEEMETRAAKKAMADAYFDSALKRLHVVHTHIGSAATHCLFFIAMYFAFLRRPLQAWEYINASSAKCLLLLSYPPENETEDDGERIRRIFWSCYILESDYLAELHALPQSGISQTESSTPLPGAYDTHASAQKMELSSLYFLACISMRRLLNRVHHLLYARDSGTALNPARFPAVVRELDHQLEEWREVLPQAFAFSVGFNEVGAGSQATETEAGGFLRQRYLTCRSVIYRPYLMWMLSGMGPTTAAQSPGQSSVGREALRNCKMCLDACLLHILNLRGFGQTVLADTWICSLRYADDFPSLLWETKSANTFSMAGAMLMLLAACRVTDLQALLGPEVLVAGEHLQTLLERWQAFMGNPRSPSVEQSMKLIADADRLIKQVYKSQEHGPAVEIAGVAPKQAY</sequence>
<dbReference type="CDD" id="cd00067">
    <property type="entry name" value="GAL4"/>
    <property type="match status" value="1"/>
</dbReference>
<organism evidence="4 5">
    <name type="scientific">Plectosphaerella cucumerina</name>
    <dbReference type="NCBI Taxonomy" id="40658"/>
    <lineage>
        <taxon>Eukaryota</taxon>
        <taxon>Fungi</taxon>
        <taxon>Dikarya</taxon>
        <taxon>Ascomycota</taxon>
        <taxon>Pezizomycotina</taxon>
        <taxon>Sordariomycetes</taxon>
        <taxon>Hypocreomycetidae</taxon>
        <taxon>Glomerellales</taxon>
        <taxon>Plectosphaerellaceae</taxon>
        <taxon>Plectosphaerella</taxon>
    </lineage>
</organism>
<dbReference type="Gene3D" id="4.10.240.10">
    <property type="entry name" value="Zn(2)-C6 fungal-type DNA-binding domain"/>
    <property type="match status" value="1"/>
</dbReference>
<dbReference type="GO" id="GO:0000981">
    <property type="term" value="F:DNA-binding transcription factor activity, RNA polymerase II-specific"/>
    <property type="evidence" value="ECO:0007669"/>
    <property type="project" value="InterPro"/>
</dbReference>
<protein>
    <submittedName>
        <fullName evidence="4">C6 zinc finger domain-containing protein</fullName>
    </submittedName>
</protein>
<dbReference type="PANTHER" id="PTHR47785:SF1">
    <property type="entry name" value="TRANSCRIPTION FACTOR, PUTATIVE (AFU_ORTHOLOGUE AFUA_5G14530)-RELATED"/>
    <property type="match status" value="1"/>
</dbReference>
<evidence type="ECO:0000256" key="1">
    <source>
        <dbReference type="ARBA" id="ARBA00022723"/>
    </source>
</evidence>
<dbReference type="CDD" id="cd12148">
    <property type="entry name" value="fungal_TF_MHR"/>
    <property type="match status" value="1"/>
</dbReference>
<dbReference type="SUPFAM" id="SSF57701">
    <property type="entry name" value="Zn2/Cys6 DNA-binding domain"/>
    <property type="match status" value="1"/>
</dbReference>
<reference evidence="4" key="1">
    <citation type="journal article" date="2021" name="Nat. Commun.">
        <title>Genetic determinants of endophytism in the Arabidopsis root mycobiome.</title>
        <authorList>
            <person name="Mesny F."/>
            <person name="Miyauchi S."/>
            <person name="Thiergart T."/>
            <person name="Pickel B."/>
            <person name="Atanasova L."/>
            <person name="Karlsson M."/>
            <person name="Huettel B."/>
            <person name="Barry K.W."/>
            <person name="Haridas S."/>
            <person name="Chen C."/>
            <person name="Bauer D."/>
            <person name="Andreopoulos W."/>
            <person name="Pangilinan J."/>
            <person name="LaButti K."/>
            <person name="Riley R."/>
            <person name="Lipzen A."/>
            <person name="Clum A."/>
            <person name="Drula E."/>
            <person name="Henrissat B."/>
            <person name="Kohler A."/>
            <person name="Grigoriev I.V."/>
            <person name="Martin F.M."/>
            <person name="Hacquard S."/>
        </authorList>
    </citation>
    <scope>NUCLEOTIDE SEQUENCE</scope>
    <source>
        <strain evidence="4">MPI-CAGE-AT-0016</strain>
    </source>
</reference>
<dbReference type="PROSITE" id="PS00463">
    <property type="entry name" value="ZN2_CY6_FUNGAL_1"/>
    <property type="match status" value="1"/>
</dbReference>
<evidence type="ECO:0000256" key="2">
    <source>
        <dbReference type="ARBA" id="ARBA00023242"/>
    </source>
</evidence>
<evidence type="ECO:0000313" key="4">
    <source>
        <dbReference type="EMBL" id="KAH7369163.1"/>
    </source>
</evidence>
<keyword evidence="2" id="KW-0539">Nucleus</keyword>
<dbReference type="SMART" id="SM00066">
    <property type="entry name" value="GAL4"/>
    <property type="match status" value="1"/>
</dbReference>
<gene>
    <name evidence="4" type="ORF">B0T11DRAFT_296703</name>
</gene>
<dbReference type="GO" id="GO:0003677">
    <property type="term" value="F:DNA binding"/>
    <property type="evidence" value="ECO:0007669"/>
    <property type="project" value="InterPro"/>
</dbReference>
<name>A0A8K0X6S1_9PEZI</name>
<dbReference type="EMBL" id="JAGPXD010000002">
    <property type="protein sequence ID" value="KAH7369163.1"/>
    <property type="molecule type" value="Genomic_DNA"/>
</dbReference>
<dbReference type="GO" id="GO:0008270">
    <property type="term" value="F:zinc ion binding"/>
    <property type="evidence" value="ECO:0007669"/>
    <property type="project" value="InterPro"/>
</dbReference>
<dbReference type="InterPro" id="IPR007219">
    <property type="entry name" value="XnlR_reg_dom"/>
</dbReference>
<dbReference type="GO" id="GO:0006351">
    <property type="term" value="P:DNA-templated transcription"/>
    <property type="evidence" value="ECO:0007669"/>
    <property type="project" value="InterPro"/>
</dbReference>
<dbReference type="InterPro" id="IPR036864">
    <property type="entry name" value="Zn2-C6_fun-type_DNA-bd_sf"/>
</dbReference>
<keyword evidence="1" id="KW-0479">Metal-binding</keyword>
<accession>A0A8K0X6S1</accession>
<keyword evidence="5" id="KW-1185">Reference proteome</keyword>
<dbReference type="InterPro" id="IPR053181">
    <property type="entry name" value="EcdB-like_regulator"/>
</dbReference>
<proteinExistence type="predicted"/>